<reference evidence="3" key="1">
    <citation type="journal article" date="2013" name="Stand. Genomic Sci.">
        <title>Complete genome sequence of the halophilic bacterium Spirochaeta africana type strain (Z-7692(T)) from the alkaline Lake Magadi in the East African Rift.</title>
        <authorList>
            <person name="Liolos K."/>
            <person name="Abt B."/>
            <person name="Scheuner C."/>
            <person name="Teshima H."/>
            <person name="Held B."/>
            <person name="Lapidus A."/>
            <person name="Nolan M."/>
            <person name="Lucas S."/>
            <person name="Deshpande S."/>
            <person name="Cheng J.F."/>
            <person name="Tapia R."/>
            <person name="Goodwin L.A."/>
            <person name="Pitluck S."/>
            <person name="Pagani I."/>
            <person name="Ivanova N."/>
            <person name="Mavromatis K."/>
            <person name="Mikhailova N."/>
            <person name="Huntemann M."/>
            <person name="Pati A."/>
            <person name="Chen A."/>
            <person name="Palaniappan K."/>
            <person name="Land M."/>
            <person name="Rohde M."/>
            <person name="Tindall B.J."/>
            <person name="Detter J.C."/>
            <person name="Goker M."/>
            <person name="Bristow J."/>
            <person name="Eisen J.A."/>
            <person name="Markowitz V."/>
            <person name="Hugenholtz P."/>
            <person name="Woyke T."/>
            <person name="Klenk H.P."/>
            <person name="Kyrpides N.C."/>
        </authorList>
    </citation>
    <scope>NUCLEOTIDE SEQUENCE</scope>
    <source>
        <strain evidence="3">ATCC 700263 / DSM 8902 / Z-7692</strain>
    </source>
</reference>
<dbReference type="AlphaFoldDB" id="H9UGD0"/>
<dbReference type="Pfam" id="PF09479">
    <property type="entry name" value="Flg_new"/>
    <property type="match status" value="2"/>
</dbReference>
<evidence type="ECO:0000313" key="2">
    <source>
        <dbReference type="EMBL" id="AFG36573.1"/>
    </source>
</evidence>
<dbReference type="OrthoDB" id="363253at2"/>
<evidence type="ECO:0000256" key="1">
    <source>
        <dbReference type="ARBA" id="ARBA00004196"/>
    </source>
</evidence>
<dbReference type="eggNOG" id="COG4886">
    <property type="taxonomic scope" value="Bacteria"/>
</dbReference>
<accession>H9UGD0</accession>
<dbReference type="InterPro" id="IPR042229">
    <property type="entry name" value="Listeria/Bacterioides_rpt_sf"/>
</dbReference>
<organism evidence="2 3">
    <name type="scientific">Spirochaeta africana (strain ATCC 700263 / DSM 8902 / Z-7692)</name>
    <dbReference type="NCBI Taxonomy" id="889378"/>
    <lineage>
        <taxon>Bacteria</taxon>
        <taxon>Pseudomonadati</taxon>
        <taxon>Spirochaetota</taxon>
        <taxon>Spirochaetia</taxon>
        <taxon>Spirochaetales</taxon>
        <taxon>Spirochaetaceae</taxon>
        <taxon>Spirochaeta</taxon>
    </lineage>
</organism>
<protein>
    <submittedName>
        <fullName evidence="2">Conserved repeat protein (List_Bact_rpt)</fullName>
    </submittedName>
</protein>
<proteinExistence type="predicted"/>
<sequence>MQHIKHHIAVLTAVLLLLVGCSSPFGESAGESQTGVRVRLQASGNSGAGSRTVLPDIGEQNLTWQVTMTRDEDELERTATGTGGAVTLTDLPPGTYDIVVKGRNSSDEVVATGDENGIVVQLGQMEEINVQVALVSGDPGSFSLTVEFPASLEIDSIYAVLEPQGGGDVHEFTVDSFTSDGSTRLAILQHGDLGAGMYHLFMNFLNTDNETVSIFIEAITIINGLHSDRWVGPDGQLLDRRSFSTSDFQNTNSQLGGLEVFGGILDQPFDPGITEYNLISVGSDVHLVSYYGDAGQRLTKESNESGTLSWQFFEPIVFTGVDEIFIMVTAPNGIATTTYEITVVSSDSAPHQITYNANGGHNPPALQETDQSGSFTVAAPPGVSRVRDGISMRFTGWNTERNGGGDSYNPGDTQNISADITLYAQWNVIGGTGPGGGFVFYDKENYDDGWRYMEVAKESAGTSVWLDVGGEQNPANVGHTLNVFGQGRHNSLLMQSHPDHVGSAAAVAAGYPSVQGYTDWFLPTKQELKEVFSNNKVPDTIPLMIDDTIWTSVQCTEIADVTFRNYPTGFANQGYNGAIATKRTVLPVRAFAGHDQRHVVVYHPNGATGTPPLDLNFYPSGSTATLLDKGELEGDFAGWHTHPEGNGEPYAAGSTLPITEDTVLYAQWNEE</sequence>
<dbReference type="RefSeq" id="WP_014454570.1">
    <property type="nucleotide sequence ID" value="NC_017098.1"/>
</dbReference>
<keyword evidence="3" id="KW-1185">Reference proteome</keyword>
<dbReference type="PROSITE" id="PS51257">
    <property type="entry name" value="PROKAR_LIPOPROTEIN"/>
    <property type="match status" value="1"/>
</dbReference>
<gene>
    <name evidence="2" type="ordered locus">Spiaf_0470</name>
</gene>
<comment type="subcellular location">
    <subcellularLocation>
        <location evidence="1">Cell envelope</location>
    </subcellularLocation>
</comment>
<dbReference type="Gene3D" id="2.60.40.4270">
    <property type="entry name" value="Listeria-Bacteroides repeat domain"/>
    <property type="match status" value="2"/>
</dbReference>
<dbReference type="PATRIC" id="fig|889378.3.peg.479"/>
<dbReference type="InterPro" id="IPR013378">
    <property type="entry name" value="InlB-like_B-rpt"/>
</dbReference>
<name>H9UGD0_SPIAZ</name>
<dbReference type="Proteomes" id="UP000007383">
    <property type="component" value="Chromosome"/>
</dbReference>
<dbReference type="STRING" id="889378.Spiaf_0470"/>
<dbReference type="EMBL" id="CP003282">
    <property type="protein sequence ID" value="AFG36573.1"/>
    <property type="molecule type" value="Genomic_DNA"/>
</dbReference>
<dbReference type="KEGG" id="sfc:Spiaf_0470"/>
<evidence type="ECO:0000313" key="3">
    <source>
        <dbReference type="Proteomes" id="UP000007383"/>
    </source>
</evidence>
<dbReference type="HOGENOM" id="CLU_409323_0_0_12"/>
<dbReference type="GO" id="GO:0030313">
    <property type="term" value="C:cell envelope"/>
    <property type="evidence" value="ECO:0007669"/>
    <property type="project" value="UniProtKB-SubCell"/>
</dbReference>